<reference evidence="1 2" key="1">
    <citation type="journal article" date="2019" name="Genome Biol. Evol.">
        <title>Whole-Genome Sequencing of the Giant Devil Catfish, Bagarius yarrelli.</title>
        <authorList>
            <person name="Jiang W."/>
            <person name="Lv Y."/>
            <person name="Cheng L."/>
            <person name="Yang K."/>
            <person name="Chao B."/>
            <person name="Wang X."/>
            <person name="Li Y."/>
            <person name="Pan X."/>
            <person name="You X."/>
            <person name="Zhang Y."/>
            <person name="Yang J."/>
            <person name="Li J."/>
            <person name="Zhang X."/>
            <person name="Liu S."/>
            <person name="Sun C."/>
            <person name="Yang J."/>
            <person name="Shi Q."/>
        </authorList>
    </citation>
    <scope>NUCLEOTIDE SEQUENCE [LARGE SCALE GENOMIC DNA]</scope>
    <source>
        <strain evidence="1">JWS20170419001</strain>
        <tissue evidence="1">Muscle</tissue>
    </source>
</reference>
<dbReference type="Gene3D" id="1.25.40.10">
    <property type="entry name" value="Tetratricopeptide repeat domain"/>
    <property type="match status" value="2"/>
</dbReference>
<evidence type="ECO:0000313" key="2">
    <source>
        <dbReference type="Proteomes" id="UP000319801"/>
    </source>
</evidence>
<organism evidence="1 2">
    <name type="scientific">Bagarius yarrelli</name>
    <name type="common">Goonch</name>
    <name type="synonym">Bagrus yarrelli</name>
    <dbReference type="NCBI Taxonomy" id="175774"/>
    <lineage>
        <taxon>Eukaryota</taxon>
        <taxon>Metazoa</taxon>
        <taxon>Chordata</taxon>
        <taxon>Craniata</taxon>
        <taxon>Vertebrata</taxon>
        <taxon>Euteleostomi</taxon>
        <taxon>Actinopterygii</taxon>
        <taxon>Neopterygii</taxon>
        <taxon>Teleostei</taxon>
        <taxon>Ostariophysi</taxon>
        <taxon>Siluriformes</taxon>
        <taxon>Sisoridae</taxon>
        <taxon>Sisorinae</taxon>
        <taxon>Bagarius</taxon>
    </lineage>
</organism>
<name>A0A556U2C3_BAGYA</name>
<accession>A0A556U2C3</accession>
<proteinExistence type="predicted"/>
<dbReference type="EMBL" id="VCAZ01000040">
    <property type="protein sequence ID" value="TSM04839.1"/>
    <property type="molecule type" value="Genomic_DNA"/>
</dbReference>
<comment type="caution">
    <text evidence="1">The sequence shown here is derived from an EMBL/GenBank/DDBJ whole genome shotgun (WGS) entry which is preliminary data.</text>
</comment>
<dbReference type="InterPro" id="IPR019734">
    <property type="entry name" value="TPR_rpt"/>
</dbReference>
<dbReference type="SMART" id="SM00028">
    <property type="entry name" value="TPR"/>
    <property type="match status" value="7"/>
</dbReference>
<dbReference type="SUPFAM" id="SSF48452">
    <property type="entry name" value="TPR-like"/>
    <property type="match status" value="4"/>
</dbReference>
<dbReference type="InterPro" id="IPR042161">
    <property type="entry name" value="TTC34"/>
</dbReference>
<protein>
    <submittedName>
        <fullName evidence="1">Tetratricopeptide repeat protein 34</fullName>
    </submittedName>
</protein>
<dbReference type="OrthoDB" id="5971337at2759"/>
<dbReference type="Proteomes" id="UP000319801">
    <property type="component" value="Unassembled WGS sequence"/>
</dbReference>
<dbReference type="InterPro" id="IPR011990">
    <property type="entry name" value="TPR-like_helical_dom_sf"/>
</dbReference>
<dbReference type="PANTHER" id="PTHR44874:SF1">
    <property type="entry name" value="TETRATRICOPEPTIDE REPEAT PROTEIN 34"/>
    <property type="match status" value="1"/>
</dbReference>
<gene>
    <name evidence="1" type="ORF">Baya_7724</name>
</gene>
<dbReference type="PANTHER" id="PTHR44874">
    <property type="entry name" value="TETRATRICOPEPTIDE REPEAT PROTEIN 34"/>
    <property type="match status" value="1"/>
</dbReference>
<evidence type="ECO:0000313" key="1">
    <source>
        <dbReference type="EMBL" id="TSM04839.1"/>
    </source>
</evidence>
<sequence length="972" mass="107526">MEAVDLCRRADKIYMAGNVKKAAALYTRAFGCNAGSTISHMRSLDRVWVEEIISSLESWLDGHEGTQTLMDGISKGLGAVFLSTLCPNNVSASVFKMESILLGASHGSDEIFARCSSFLEEKRSPCPEGTTRVIVELTRALACLISDPHKPKGPLLYLQAFFANKTETVRLVKSRHAKHLPRIVKAFLEQMSPKLPIIHANYKMEDTHDYKKVNEDFPLLESVDFLVAISPENTLVRELQGAVLFSLGIFDESAEAFSLALQLTDTKSNLSLVVTEAAPDRRASLLVAKAVACFSASGRVSEACQDLAEGFAVHPATARHQFQRMCSDNDIAAMVHFELRHQAEKGLSSFRETVLQRSDLRSCTGAELLEPVIAQLRALCHLEPDGGTRELRVRLADCLLLHGEFKEALSISSQLAAASPVNYQNTVQVLRGFSRLLSDDHQGALEDFQAVIEHSAPHPLSCVRALCGRGLLRMVAGSHYLTALDYITASRLQHQDTALTIRCLVPWNYRGLLCTVLLEQGRAMLEEYADSVANTIHKHQVNNHLPATKQTKDHKTVMTTEAAGVHALALLLIELRQDEDLPQILAADALYQLNRGEEAYRILLCMEHTSPRSPVLARLALLQLHRGFLYDANQEATQDIVAALQVDAELVTRSILSLKDKARKLICEWLLQHNRSSLSSILSANPIPAQQDCLKEALLISEVLMKTDSKNPSFHLLYIDNLLAQGDIKIAGVHLLKFFGQEPRDAAAQARWGVVESWKKNYRSAVKCLSVVTEKDPTLLDFLLTLIQPQQRTHIAQAASQEASKNSERGQWERAVALLTVAVQALNSTKLQHLRQRAACLAHLGLHEQAVSDLDRVILSHSSESSEVKAEDLCRRGQSLLTCSQDEAALNDFSQALALHAEQAVLCVEAGPGKHGLAELFLRFALQKYGEQELDKAWHFTEGGLRVDSNHANLRRLKARIKREASGTCIVH</sequence>
<dbReference type="AlphaFoldDB" id="A0A556U2C3"/>
<keyword evidence="2" id="KW-1185">Reference proteome</keyword>